<evidence type="ECO:0000259" key="7">
    <source>
        <dbReference type="PROSITE" id="PS50166"/>
    </source>
</evidence>
<evidence type="ECO:0000313" key="9">
    <source>
        <dbReference type="Proteomes" id="UP000799421"/>
    </source>
</evidence>
<dbReference type="InterPro" id="IPR058584">
    <property type="entry name" value="IMB1_TNPO1-like_TPR"/>
</dbReference>
<feature type="compositionally biased region" description="Acidic residues" evidence="6">
    <location>
        <begin position="335"/>
        <end position="345"/>
    </location>
</feature>
<proteinExistence type="predicted"/>
<evidence type="ECO:0000313" key="8">
    <source>
        <dbReference type="EMBL" id="KAF2860437.1"/>
    </source>
</evidence>
<dbReference type="GO" id="GO:0005737">
    <property type="term" value="C:cytoplasm"/>
    <property type="evidence" value="ECO:0007669"/>
    <property type="project" value="UniProtKB-SubCell"/>
</dbReference>
<dbReference type="InterPro" id="IPR016024">
    <property type="entry name" value="ARM-type_fold"/>
</dbReference>
<dbReference type="GO" id="GO:0005634">
    <property type="term" value="C:nucleus"/>
    <property type="evidence" value="ECO:0007669"/>
    <property type="project" value="UniProtKB-ARBA"/>
</dbReference>
<dbReference type="Pfam" id="PF03810">
    <property type="entry name" value="IBN_N"/>
    <property type="match status" value="1"/>
</dbReference>
<organism evidence="8 9">
    <name type="scientific">Piedraia hortae CBS 480.64</name>
    <dbReference type="NCBI Taxonomy" id="1314780"/>
    <lineage>
        <taxon>Eukaryota</taxon>
        <taxon>Fungi</taxon>
        <taxon>Dikarya</taxon>
        <taxon>Ascomycota</taxon>
        <taxon>Pezizomycotina</taxon>
        <taxon>Dothideomycetes</taxon>
        <taxon>Dothideomycetidae</taxon>
        <taxon>Capnodiales</taxon>
        <taxon>Piedraiaceae</taxon>
        <taxon>Piedraia</taxon>
    </lineage>
</organism>
<evidence type="ECO:0000256" key="6">
    <source>
        <dbReference type="SAM" id="MobiDB-lite"/>
    </source>
</evidence>
<keyword evidence="5" id="KW-0653">Protein transport</keyword>
<accession>A0A6A7BZN9</accession>
<dbReference type="AlphaFoldDB" id="A0A6A7BZN9"/>
<dbReference type="PROSITE" id="PS50166">
    <property type="entry name" value="IMPORTIN_B_NT"/>
    <property type="match status" value="1"/>
</dbReference>
<comment type="subcellular location">
    <subcellularLocation>
        <location evidence="1">Cytoplasm</location>
    </subcellularLocation>
</comment>
<dbReference type="Proteomes" id="UP000799421">
    <property type="component" value="Unassembled WGS sequence"/>
</dbReference>
<dbReference type="Gene3D" id="1.25.10.10">
    <property type="entry name" value="Leucine-rich Repeat Variant"/>
    <property type="match status" value="2"/>
</dbReference>
<evidence type="ECO:0000256" key="1">
    <source>
        <dbReference type="ARBA" id="ARBA00004496"/>
    </source>
</evidence>
<dbReference type="InterPro" id="IPR001494">
    <property type="entry name" value="Importin-beta_N"/>
</dbReference>
<dbReference type="PANTHER" id="PTHR10527">
    <property type="entry name" value="IMPORTIN BETA"/>
    <property type="match status" value="1"/>
</dbReference>
<feature type="region of interest" description="Disordered" evidence="6">
    <location>
        <begin position="335"/>
        <end position="382"/>
    </location>
</feature>
<evidence type="ECO:0000256" key="5">
    <source>
        <dbReference type="ARBA" id="ARBA00022927"/>
    </source>
</evidence>
<keyword evidence="3" id="KW-0963">Cytoplasm</keyword>
<evidence type="ECO:0000256" key="2">
    <source>
        <dbReference type="ARBA" id="ARBA00022448"/>
    </source>
</evidence>
<keyword evidence="9" id="KW-1185">Reference proteome</keyword>
<feature type="compositionally biased region" description="Acidic residues" evidence="6">
    <location>
        <begin position="369"/>
        <end position="382"/>
    </location>
</feature>
<dbReference type="Pfam" id="PF25574">
    <property type="entry name" value="TPR_IMB1"/>
    <property type="match status" value="1"/>
</dbReference>
<dbReference type="SUPFAM" id="SSF48371">
    <property type="entry name" value="ARM repeat"/>
    <property type="match status" value="1"/>
</dbReference>
<name>A0A6A7BZN9_9PEZI</name>
<dbReference type="InterPro" id="IPR040122">
    <property type="entry name" value="Importin_beta"/>
</dbReference>
<keyword evidence="4" id="KW-0677">Repeat</keyword>
<evidence type="ECO:0000256" key="3">
    <source>
        <dbReference type="ARBA" id="ARBA00022490"/>
    </source>
</evidence>
<dbReference type="GO" id="GO:0031267">
    <property type="term" value="F:small GTPase binding"/>
    <property type="evidence" value="ECO:0007669"/>
    <property type="project" value="InterPro"/>
</dbReference>
<dbReference type="SMART" id="SM00913">
    <property type="entry name" value="IBN_N"/>
    <property type="match status" value="1"/>
</dbReference>
<dbReference type="OrthoDB" id="951172at2759"/>
<dbReference type="Pfam" id="PF13513">
    <property type="entry name" value="HEAT_EZ"/>
    <property type="match status" value="1"/>
</dbReference>
<dbReference type="EMBL" id="MU005981">
    <property type="protein sequence ID" value="KAF2860437.1"/>
    <property type="molecule type" value="Genomic_DNA"/>
</dbReference>
<reference evidence="8" key="1">
    <citation type="journal article" date="2020" name="Stud. Mycol.">
        <title>101 Dothideomycetes genomes: a test case for predicting lifestyles and emergence of pathogens.</title>
        <authorList>
            <person name="Haridas S."/>
            <person name="Albert R."/>
            <person name="Binder M."/>
            <person name="Bloem J."/>
            <person name="Labutti K."/>
            <person name="Salamov A."/>
            <person name="Andreopoulos B."/>
            <person name="Baker S."/>
            <person name="Barry K."/>
            <person name="Bills G."/>
            <person name="Bluhm B."/>
            <person name="Cannon C."/>
            <person name="Castanera R."/>
            <person name="Culley D."/>
            <person name="Daum C."/>
            <person name="Ezra D."/>
            <person name="Gonzalez J."/>
            <person name="Henrissat B."/>
            <person name="Kuo A."/>
            <person name="Liang C."/>
            <person name="Lipzen A."/>
            <person name="Lutzoni F."/>
            <person name="Magnuson J."/>
            <person name="Mondo S."/>
            <person name="Nolan M."/>
            <person name="Ohm R."/>
            <person name="Pangilinan J."/>
            <person name="Park H.-J."/>
            <person name="Ramirez L."/>
            <person name="Alfaro M."/>
            <person name="Sun H."/>
            <person name="Tritt A."/>
            <person name="Yoshinaga Y."/>
            <person name="Zwiers L.-H."/>
            <person name="Turgeon B."/>
            <person name="Goodwin S."/>
            <person name="Spatafora J."/>
            <person name="Crous P."/>
            <person name="Grigoriev I."/>
        </authorList>
    </citation>
    <scope>NUCLEOTIDE SEQUENCE</scope>
    <source>
        <strain evidence="8">CBS 480.64</strain>
    </source>
</reference>
<evidence type="ECO:0000256" key="4">
    <source>
        <dbReference type="ARBA" id="ARBA00022737"/>
    </source>
</evidence>
<dbReference type="InterPro" id="IPR011989">
    <property type="entry name" value="ARM-like"/>
</dbReference>
<dbReference type="GO" id="GO:0006606">
    <property type="term" value="P:protein import into nucleus"/>
    <property type="evidence" value="ECO:0007669"/>
    <property type="project" value="InterPro"/>
</dbReference>
<protein>
    <submittedName>
        <fullName evidence="8">ARM repeat-containing protein</fullName>
    </submittedName>
</protein>
<feature type="domain" description="Importin N-terminal" evidence="7">
    <location>
        <begin position="31"/>
        <end position="106"/>
    </location>
</feature>
<gene>
    <name evidence="8" type="ORF">K470DRAFT_232397</name>
</gene>
<sequence>MAWQPQQEPLAQLSRYLQESIGSNAAAQRNAEQMLRQAKTSPDINNYLAYICATPTPPPGISPSNYHIARSASAIMLKNQIKSDYGNMADQNKTFVKSSMLGALRDDDFQIRSFAGLAITEIIKQGGILNWKELLPELVALAANESGQFSPKAQDGAAGALCKVCEDNRRSLETNYPGEGRPLDFLLPKLMLLTNCSEAKVRSRALAALNMFLSIPVASTVRENIVDILRQVVQLTTDNSDEVRRYVCRAFAHLADSMPQVLIPHLQGIVDYVLSQQKEQKYADLALDAAEFFFEATSNDTLRSEFGPYLDRIVPVLVECMVYSEEDQMRIEAEAEDDAQVEDEAKDIKPQFATSKRTKRQTKSFASDDLSEGEIEDDDDIDPEDEWNLRKCSAGSLDCLADEFGGQVFDVCLPWLKQNLTHSEWPMREAAVLTLGAIGPGCMASISQHLPNLIPYMTSLLNDPQPVVRQISCWALSRYAGWASSLDAAGKQQFFEPMMEGIMKCMLDKNKMVQQSAASAFGSLEEAAGEVLAPYCPVIVPHLARCFQQYKEKNMTFLYECVQMLAENVGGELVQLTDPLMQALLGRWEIVPDESREIFPLLECIAYVAGALGPAFAPYARPIFMRCVRIISNNLQNEESDKDFLVTSLDLMSSTLQALETRYSTELAVSAQPNMFELMVHCMQDSSDDVRQSAYALLGDCAICVYPQLQPYLPTVFKILIQKLDLTAPTSNPETTLRVINNACWSCGEIAIRSSSELQHFVDELFQRLATIMVNQKLPPALNQNAAMALGKIGISCHQRLAPRLQDFAAPYLDVMHQISWTEEKGAAYGGFALVVLDNPRAMEQCLLNLLIEIAQAPDDVLLQSAGGETLKVLFERVLGEFKGLVGANWGGLLASGLPPAERNALSRVYGALAT</sequence>
<keyword evidence="2" id="KW-0813">Transport</keyword>